<keyword evidence="4" id="KW-1185">Reference proteome</keyword>
<dbReference type="InParanoid" id="A0A517SL72"/>
<evidence type="ECO:0000313" key="3">
    <source>
        <dbReference type="EMBL" id="QDT56874.1"/>
    </source>
</evidence>
<dbReference type="SUPFAM" id="SSF53300">
    <property type="entry name" value="vWA-like"/>
    <property type="match status" value="1"/>
</dbReference>
<organism evidence="3 4">
    <name type="scientific">Caulifigura coniformis</name>
    <dbReference type="NCBI Taxonomy" id="2527983"/>
    <lineage>
        <taxon>Bacteria</taxon>
        <taxon>Pseudomonadati</taxon>
        <taxon>Planctomycetota</taxon>
        <taxon>Planctomycetia</taxon>
        <taxon>Planctomycetales</taxon>
        <taxon>Planctomycetaceae</taxon>
        <taxon>Caulifigura</taxon>
    </lineage>
</organism>
<protein>
    <recommendedName>
        <fullName evidence="2">DUF58 domain-containing protein</fullName>
    </recommendedName>
</protein>
<sequence>MPRYFNPDIIGRIARIGFKAGQPMEGGIAGQHRSPLHGLSAEFADYRTYTPGDDLKHLDWRAYARSDRYYIKRFEEESNLRCWMVIDDSASMNYGPAGQRKFDVAATAAVSLAAVLLKQRDAVGLAAAGNSIREELRPSGAMSQLTKLDDTLGKISPAGETDLGKVVSEIADKIPRRGLVVIASDLFTDLDRLYESLGRLQYGGHAVVLLHILHRDEIEMPFNESVIFKDIEGQEELFAEPWSFRAAYQAAVKTFCDEVRERCQYCGIDYVRMLTEDDLGATLAGYLADRAHRGPAKHKGRMGAASTSESKPEESA</sequence>
<feature type="region of interest" description="Disordered" evidence="1">
    <location>
        <begin position="294"/>
        <end position="316"/>
    </location>
</feature>
<dbReference type="AlphaFoldDB" id="A0A517SL72"/>
<dbReference type="Gene3D" id="3.40.50.410">
    <property type="entry name" value="von Willebrand factor, type A domain"/>
    <property type="match status" value="1"/>
</dbReference>
<dbReference type="RefSeq" id="WP_145034287.1">
    <property type="nucleotide sequence ID" value="NZ_CP036271.1"/>
</dbReference>
<evidence type="ECO:0000259" key="2">
    <source>
        <dbReference type="Pfam" id="PF01882"/>
    </source>
</evidence>
<dbReference type="InterPro" id="IPR036465">
    <property type="entry name" value="vWFA_dom_sf"/>
</dbReference>
<dbReference type="PANTHER" id="PTHR33608:SF7">
    <property type="entry name" value="DUF58 DOMAIN-CONTAINING PROTEIN"/>
    <property type="match status" value="1"/>
</dbReference>
<evidence type="ECO:0000256" key="1">
    <source>
        <dbReference type="SAM" id="MobiDB-lite"/>
    </source>
</evidence>
<dbReference type="Proteomes" id="UP000315700">
    <property type="component" value="Chromosome"/>
</dbReference>
<feature type="domain" description="DUF58" evidence="2">
    <location>
        <begin position="45"/>
        <end position="253"/>
    </location>
</feature>
<name>A0A517SL72_9PLAN</name>
<gene>
    <name evidence="3" type="ORF">Pan44_49350</name>
</gene>
<evidence type="ECO:0000313" key="4">
    <source>
        <dbReference type="Proteomes" id="UP000315700"/>
    </source>
</evidence>
<dbReference type="EMBL" id="CP036271">
    <property type="protein sequence ID" value="QDT56874.1"/>
    <property type="molecule type" value="Genomic_DNA"/>
</dbReference>
<reference evidence="3 4" key="1">
    <citation type="submission" date="2019-02" db="EMBL/GenBank/DDBJ databases">
        <title>Deep-cultivation of Planctomycetes and their phenomic and genomic characterization uncovers novel biology.</title>
        <authorList>
            <person name="Wiegand S."/>
            <person name="Jogler M."/>
            <person name="Boedeker C."/>
            <person name="Pinto D."/>
            <person name="Vollmers J."/>
            <person name="Rivas-Marin E."/>
            <person name="Kohn T."/>
            <person name="Peeters S.H."/>
            <person name="Heuer A."/>
            <person name="Rast P."/>
            <person name="Oberbeckmann S."/>
            <person name="Bunk B."/>
            <person name="Jeske O."/>
            <person name="Meyerdierks A."/>
            <person name="Storesund J.E."/>
            <person name="Kallscheuer N."/>
            <person name="Luecker S."/>
            <person name="Lage O.M."/>
            <person name="Pohl T."/>
            <person name="Merkel B.J."/>
            <person name="Hornburger P."/>
            <person name="Mueller R.-W."/>
            <person name="Bruemmer F."/>
            <person name="Labrenz M."/>
            <person name="Spormann A.M."/>
            <person name="Op den Camp H."/>
            <person name="Overmann J."/>
            <person name="Amann R."/>
            <person name="Jetten M.S.M."/>
            <person name="Mascher T."/>
            <person name="Medema M.H."/>
            <person name="Devos D.P."/>
            <person name="Kaster A.-K."/>
            <person name="Ovreas L."/>
            <person name="Rohde M."/>
            <person name="Galperin M.Y."/>
            <person name="Jogler C."/>
        </authorList>
    </citation>
    <scope>NUCLEOTIDE SEQUENCE [LARGE SCALE GENOMIC DNA]</scope>
    <source>
        <strain evidence="3 4">Pan44</strain>
    </source>
</reference>
<dbReference type="PANTHER" id="PTHR33608">
    <property type="entry name" value="BLL2464 PROTEIN"/>
    <property type="match status" value="1"/>
</dbReference>
<proteinExistence type="predicted"/>
<dbReference type="InterPro" id="IPR002881">
    <property type="entry name" value="DUF58"/>
</dbReference>
<dbReference type="OrthoDB" id="9780819at2"/>
<dbReference type="Pfam" id="PF01882">
    <property type="entry name" value="DUF58"/>
    <property type="match status" value="1"/>
</dbReference>
<accession>A0A517SL72</accession>
<dbReference type="KEGG" id="ccos:Pan44_49350"/>